<organism evidence="2 3">
    <name type="scientific">Anaeramoeba flamelloides</name>
    <dbReference type="NCBI Taxonomy" id="1746091"/>
    <lineage>
        <taxon>Eukaryota</taxon>
        <taxon>Metamonada</taxon>
        <taxon>Anaeramoebidae</taxon>
        <taxon>Anaeramoeba</taxon>
    </lineage>
</organism>
<accession>A0AAV7YX67</accession>
<evidence type="ECO:0000313" key="2">
    <source>
        <dbReference type="EMBL" id="KAJ3434386.1"/>
    </source>
</evidence>
<reference evidence="2" key="1">
    <citation type="submission" date="2022-08" db="EMBL/GenBank/DDBJ databases">
        <title>Novel sulphate-reducing endosymbionts in the free-living metamonad Anaeramoeba.</title>
        <authorList>
            <person name="Jerlstrom-Hultqvist J."/>
            <person name="Cepicka I."/>
            <person name="Gallot-Lavallee L."/>
            <person name="Salas-Leiva D."/>
            <person name="Curtis B.A."/>
            <person name="Zahonova K."/>
            <person name="Pipaliya S."/>
            <person name="Dacks J."/>
            <person name="Roger A.J."/>
        </authorList>
    </citation>
    <scope>NUCLEOTIDE SEQUENCE</scope>
    <source>
        <strain evidence="2">Busselton2</strain>
    </source>
</reference>
<comment type="caution">
    <text evidence="2">The sequence shown here is derived from an EMBL/GenBank/DDBJ whole genome shotgun (WGS) entry which is preliminary data.</text>
</comment>
<dbReference type="FunFam" id="2.30.29.30:FF:000286">
    <property type="entry name" value="PH-protein kinase domain containing protein"/>
    <property type="match status" value="1"/>
</dbReference>
<sequence length="442" mass="51154">MESPLELSGHLTKRGARVHSWKYRYFTLINKSLSYYAPKDQLPKNAKPKGVIDLTYGTCTGIAVFEENKDKSNSFYIRKPNRTYLLYAANKEDRTRWLSAITEHLNFPNPQSVEFITKLPVVDVNAQDPLTQEQEEKVFSTIILTGISNEVKIETIKKHLKSSTFLEDPECKKIFVSRKGNQWIAVNCKDIERMYAMKEWIKTHPIELNNKSVAVPTIIPRCNYAGLQEFDTGKQKGLSNKTFDVYIVFHRDGKVLRMTIPKKKAITEELILKKAGIDHVRIFDIGQGFDGEQSDDRILSAVEYGYYPQDLKYFLMKLHIFQLGKFVHLNLEATLGMKLEKENQQKKKQSISKQKGSGSRFDIENQIKSAKENPLISNILTNAVFKLKETSTREENYYLFVGNDFFQHDEHLHLQMNLCDGYLIKKRNIVEDDEESSEDDEL</sequence>
<dbReference type="Pfam" id="PF00169">
    <property type="entry name" value="PH"/>
    <property type="match status" value="1"/>
</dbReference>
<dbReference type="Gene3D" id="2.30.29.30">
    <property type="entry name" value="Pleckstrin-homology domain (PH domain)/Phosphotyrosine-binding domain (PTB)"/>
    <property type="match status" value="1"/>
</dbReference>
<name>A0AAV7YX67_9EUKA</name>
<dbReference type="SUPFAM" id="SSF50729">
    <property type="entry name" value="PH domain-like"/>
    <property type="match status" value="1"/>
</dbReference>
<dbReference type="InterPro" id="IPR051707">
    <property type="entry name" value="PI-Interact_SigTrans_Reg"/>
</dbReference>
<evidence type="ECO:0000259" key="1">
    <source>
        <dbReference type="PROSITE" id="PS50003"/>
    </source>
</evidence>
<feature type="domain" description="PH" evidence="1">
    <location>
        <begin position="4"/>
        <end position="106"/>
    </location>
</feature>
<proteinExistence type="predicted"/>
<dbReference type="PROSITE" id="PS50003">
    <property type="entry name" value="PH_DOMAIN"/>
    <property type="match status" value="1"/>
</dbReference>
<dbReference type="SMART" id="SM00233">
    <property type="entry name" value="PH"/>
    <property type="match status" value="1"/>
</dbReference>
<dbReference type="InterPro" id="IPR001849">
    <property type="entry name" value="PH_domain"/>
</dbReference>
<dbReference type="AlphaFoldDB" id="A0AAV7YX67"/>
<dbReference type="PANTHER" id="PTHR14336">
    <property type="entry name" value="TANDEM PH DOMAIN CONTAINING PROTEIN"/>
    <property type="match status" value="1"/>
</dbReference>
<dbReference type="InterPro" id="IPR011993">
    <property type="entry name" value="PH-like_dom_sf"/>
</dbReference>
<dbReference type="EMBL" id="JANTQA010000044">
    <property type="protein sequence ID" value="KAJ3434386.1"/>
    <property type="molecule type" value="Genomic_DNA"/>
</dbReference>
<gene>
    <name evidence="2" type="ORF">M0812_19871</name>
</gene>
<dbReference type="Proteomes" id="UP001146793">
    <property type="component" value="Unassembled WGS sequence"/>
</dbReference>
<protein>
    <submittedName>
        <fullName evidence="2">Sesquipedalian</fullName>
    </submittedName>
</protein>
<evidence type="ECO:0000313" key="3">
    <source>
        <dbReference type="Proteomes" id="UP001146793"/>
    </source>
</evidence>